<sequence>MSKQPEVANKMWGGRFDAAASDIMLEINSSIAIDQRFYRQDITGSIAHARMLGATGIITKDESDKIIAGLSEILSEIESAKVTFDPTLEDIHMNVEHLLTQKIGSLGGKLHTARSRNDQVATDFRLWMRDAMAQTIIEIDTLAKILSTKASEHQKTVMPGFTHLQTAQPVTLGLHLDAYVRMLSRDAARMKDASDRMNECPLGACALAGTMFPIDRSMTAKELGFTKPMSNTMDAVGSRDFVLEFLSAAAICMSHLSRLAEELVLWSSTQFGYIRLPDSYTSGSSIMPQKKNADAAELVRGKSGRVTGNLMQMLMVMKALPLTYNKDMQEDKQAVFDSYDTLVLCLKAMGGMIEGMQIKADRMKEDAISGYSTATRLADWLVINLNIPFRDAHHITGKIVKLAERKGLRLDQLSLADYNSVEPRITEGALKAVTL</sequence>
<dbReference type="InterPro" id="IPR029419">
    <property type="entry name" value="Arg_succ_lyase_C"/>
</dbReference>
<dbReference type="PRINTS" id="PR00145">
    <property type="entry name" value="ARGSUCLYASE"/>
</dbReference>
<dbReference type="FunFam" id="1.10.40.30:FF:000001">
    <property type="entry name" value="Argininosuccinate lyase"/>
    <property type="match status" value="1"/>
</dbReference>
<feature type="domain" description="Fumarate lyase N-terminal" evidence="8">
    <location>
        <begin position="14"/>
        <end position="308"/>
    </location>
</feature>
<dbReference type="GO" id="GO:0005829">
    <property type="term" value="C:cytosol"/>
    <property type="evidence" value="ECO:0007669"/>
    <property type="project" value="TreeGrafter"/>
</dbReference>
<reference evidence="10 11" key="1">
    <citation type="submission" date="2017-08" db="EMBL/GenBank/DDBJ databases">
        <title>Infants hospitalized years apart are colonized by the same room-sourced microbial strains.</title>
        <authorList>
            <person name="Brooks B."/>
            <person name="Olm M.R."/>
            <person name="Firek B.A."/>
            <person name="Baker R."/>
            <person name="Thomas B.C."/>
            <person name="Morowitz M.J."/>
            <person name="Banfield J.F."/>
        </authorList>
    </citation>
    <scope>NUCLEOTIDE SEQUENCE [LARGE SCALE GENOMIC DNA]</scope>
    <source>
        <strain evidence="10">S2_005_002_R2_29</strain>
    </source>
</reference>
<dbReference type="HAMAP" id="MF_00006">
    <property type="entry name" value="Arg_succ_lyase"/>
    <property type="match status" value="1"/>
</dbReference>
<dbReference type="FunFam" id="1.20.200.10:FF:000015">
    <property type="entry name" value="argininosuccinate lyase isoform X2"/>
    <property type="match status" value="1"/>
</dbReference>
<evidence type="ECO:0000259" key="8">
    <source>
        <dbReference type="Pfam" id="PF00206"/>
    </source>
</evidence>
<dbReference type="InterPro" id="IPR022761">
    <property type="entry name" value="Fumarate_lyase_N"/>
</dbReference>
<dbReference type="Gene3D" id="1.10.275.10">
    <property type="entry name" value="Fumarase/aspartase (N-terminal domain)"/>
    <property type="match status" value="1"/>
</dbReference>
<dbReference type="InterPro" id="IPR024083">
    <property type="entry name" value="Fumarase/histidase_N"/>
</dbReference>
<keyword evidence="5 7" id="KW-0028">Amino-acid biosynthesis</keyword>
<dbReference type="InterPro" id="IPR009049">
    <property type="entry name" value="Argininosuccinate_lyase"/>
</dbReference>
<dbReference type="PANTHER" id="PTHR43814:SF1">
    <property type="entry name" value="ARGININOSUCCINATE LYASE"/>
    <property type="match status" value="1"/>
</dbReference>
<evidence type="ECO:0000256" key="1">
    <source>
        <dbReference type="ARBA" id="ARBA00000985"/>
    </source>
</evidence>
<comment type="similarity">
    <text evidence="7">Belongs to the lyase 1 family. Argininosuccinate lyase subfamily.</text>
</comment>
<dbReference type="NCBIfam" id="TIGR00838">
    <property type="entry name" value="argH"/>
    <property type="match status" value="1"/>
</dbReference>
<accession>A0A2W5MWU4</accession>
<organism evidence="10 11">
    <name type="scientific">Micavibrio aeruginosavorus</name>
    <dbReference type="NCBI Taxonomy" id="349221"/>
    <lineage>
        <taxon>Bacteria</taxon>
        <taxon>Pseudomonadati</taxon>
        <taxon>Bdellovibrionota</taxon>
        <taxon>Bdellovibrionia</taxon>
        <taxon>Bdellovibrionales</taxon>
        <taxon>Pseudobdellovibrionaceae</taxon>
        <taxon>Micavibrio</taxon>
    </lineage>
</organism>
<evidence type="ECO:0000313" key="10">
    <source>
        <dbReference type="EMBL" id="PZQ45274.1"/>
    </source>
</evidence>
<dbReference type="Proteomes" id="UP000249417">
    <property type="component" value="Unassembled WGS sequence"/>
</dbReference>
<evidence type="ECO:0000256" key="3">
    <source>
        <dbReference type="ARBA" id="ARBA00012338"/>
    </source>
</evidence>
<dbReference type="EC" id="4.3.2.1" evidence="3 7"/>
<evidence type="ECO:0000256" key="7">
    <source>
        <dbReference type="HAMAP-Rule" id="MF_00006"/>
    </source>
</evidence>
<dbReference type="AlphaFoldDB" id="A0A2W5MWU4"/>
<keyword evidence="6 7" id="KW-0456">Lyase</keyword>
<comment type="caution">
    <text evidence="10">The sequence shown here is derived from an EMBL/GenBank/DDBJ whole genome shotgun (WGS) entry which is preliminary data.</text>
</comment>
<gene>
    <name evidence="7 10" type="primary">argH</name>
    <name evidence="10" type="ORF">DI551_07790</name>
</gene>
<dbReference type="FunFam" id="1.10.275.10:FF:000002">
    <property type="entry name" value="Argininosuccinate lyase"/>
    <property type="match status" value="1"/>
</dbReference>
<dbReference type="Pfam" id="PF00206">
    <property type="entry name" value="Lyase_1"/>
    <property type="match status" value="1"/>
</dbReference>
<feature type="domain" description="Argininosuccinate lyase C-terminal" evidence="9">
    <location>
        <begin position="371"/>
        <end position="433"/>
    </location>
</feature>
<protein>
    <recommendedName>
        <fullName evidence="3 7">Argininosuccinate lyase</fullName>
        <shortName evidence="7">ASAL</shortName>
        <ecNumber evidence="3 7">4.3.2.1</ecNumber>
    </recommendedName>
    <alternativeName>
        <fullName evidence="7">Arginosuccinase</fullName>
    </alternativeName>
</protein>
<proteinExistence type="inferred from homology"/>
<dbReference type="CDD" id="cd01359">
    <property type="entry name" value="Argininosuccinate_lyase"/>
    <property type="match status" value="1"/>
</dbReference>
<dbReference type="InterPro" id="IPR020557">
    <property type="entry name" value="Fumarate_lyase_CS"/>
</dbReference>
<comment type="catalytic activity">
    <reaction evidence="1 7">
        <text>2-(N(omega)-L-arginino)succinate = fumarate + L-arginine</text>
        <dbReference type="Rhea" id="RHEA:24020"/>
        <dbReference type="ChEBI" id="CHEBI:29806"/>
        <dbReference type="ChEBI" id="CHEBI:32682"/>
        <dbReference type="ChEBI" id="CHEBI:57472"/>
        <dbReference type="EC" id="4.3.2.1"/>
    </reaction>
</comment>
<dbReference type="PROSITE" id="PS00163">
    <property type="entry name" value="FUMARATE_LYASES"/>
    <property type="match status" value="1"/>
</dbReference>
<dbReference type="InterPro" id="IPR000362">
    <property type="entry name" value="Fumarate_lyase_fam"/>
</dbReference>
<name>A0A2W5MWU4_9BACT</name>
<dbReference type="InterPro" id="IPR008948">
    <property type="entry name" value="L-Aspartase-like"/>
</dbReference>
<dbReference type="Gene3D" id="1.20.200.10">
    <property type="entry name" value="Fumarase/aspartase (Central domain)"/>
    <property type="match status" value="1"/>
</dbReference>
<dbReference type="EMBL" id="QFQB01000055">
    <property type="protein sequence ID" value="PZQ45274.1"/>
    <property type="molecule type" value="Genomic_DNA"/>
</dbReference>
<dbReference type="PRINTS" id="PR00149">
    <property type="entry name" value="FUMRATELYASE"/>
</dbReference>
<comment type="subcellular location">
    <subcellularLocation>
        <location evidence="7">Cytoplasm</location>
    </subcellularLocation>
</comment>
<dbReference type="UniPathway" id="UPA00068">
    <property type="reaction ID" value="UER00114"/>
</dbReference>
<evidence type="ECO:0000256" key="6">
    <source>
        <dbReference type="ARBA" id="ARBA00023239"/>
    </source>
</evidence>
<comment type="pathway">
    <text evidence="2 7">Amino-acid biosynthesis; L-arginine biosynthesis; L-arginine from L-ornithine and carbamoyl phosphate: step 3/3.</text>
</comment>
<dbReference type="Gene3D" id="1.10.40.30">
    <property type="entry name" value="Fumarase/aspartase (C-terminal domain)"/>
    <property type="match status" value="1"/>
</dbReference>
<dbReference type="Pfam" id="PF14698">
    <property type="entry name" value="ASL_C2"/>
    <property type="match status" value="1"/>
</dbReference>
<dbReference type="SUPFAM" id="SSF48557">
    <property type="entry name" value="L-aspartase-like"/>
    <property type="match status" value="1"/>
</dbReference>
<dbReference type="GO" id="GO:0004056">
    <property type="term" value="F:argininosuccinate lyase activity"/>
    <property type="evidence" value="ECO:0007669"/>
    <property type="project" value="UniProtKB-UniRule"/>
</dbReference>
<evidence type="ECO:0000259" key="9">
    <source>
        <dbReference type="Pfam" id="PF14698"/>
    </source>
</evidence>
<dbReference type="GO" id="GO:0042450">
    <property type="term" value="P:L-arginine biosynthetic process via ornithine"/>
    <property type="evidence" value="ECO:0007669"/>
    <property type="project" value="UniProtKB-UniRule"/>
</dbReference>
<keyword evidence="4 7" id="KW-0055">Arginine biosynthesis</keyword>
<keyword evidence="7" id="KW-0963">Cytoplasm</keyword>
<evidence type="ECO:0000256" key="5">
    <source>
        <dbReference type="ARBA" id="ARBA00022605"/>
    </source>
</evidence>
<evidence type="ECO:0000256" key="4">
    <source>
        <dbReference type="ARBA" id="ARBA00022571"/>
    </source>
</evidence>
<dbReference type="PANTHER" id="PTHR43814">
    <property type="entry name" value="ARGININOSUCCINATE LYASE"/>
    <property type="match status" value="1"/>
</dbReference>
<evidence type="ECO:0000256" key="2">
    <source>
        <dbReference type="ARBA" id="ARBA00004941"/>
    </source>
</evidence>
<evidence type="ECO:0000313" key="11">
    <source>
        <dbReference type="Proteomes" id="UP000249417"/>
    </source>
</evidence>